<dbReference type="Proteomes" id="UP000234681">
    <property type="component" value="Chromosome 17"/>
</dbReference>
<reference evidence="3" key="1">
    <citation type="submission" date="2005-09" db="EMBL/GenBank/DDBJ databases">
        <authorList>
            <person name="Mural R.J."/>
            <person name="Li P.W."/>
            <person name="Adams M.D."/>
            <person name="Amanatides P.G."/>
            <person name="Baden-Tillson H."/>
            <person name="Barnstead M."/>
            <person name="Chin S.H."/>
            <person name="Dew I."/>
            <person name="Evans C.A."/>
            <person name="Ferriera S."/>
            <person name="Flanigan M."/>
            <person name="Fosler C."/>
            <person name="Glodek A."/>
            <person name="Gu Z."/>
            <person name="Holt R.A."/>
            <person name="Jennings D."/>
            <person name="Kraft C.L."/>
            <person name="Lu F."/>
            <person name="Nguyen T."/>
            <person name="Nusskern D.R."/>
            <person name="Pfannkoch C.M."/>
            <person name="Sitter C."/>
            <person name="Sutton G.G."/>
            <person name="Venter J.C."/>
            <person name="Wang Z."/>
            <person name="Woodage T."/>
            <person name="Zheng X.H."/>
            <person name="Zhong F."/>
        </authorList>
    </citation>
    <scope>NUCLEOTIDE SEQUENCE [LARGE SCALE GENOMIC DNA]</scope>
    <source>
        <strain>BN</strain>
        <strain evidence="3">Sprague-Dawley</strain>
    </source>
</reference>
<evidence type="ECO:0000256" key="1">
    <source>
        <dbReference type="SAM" id="Phobius"/>
    </source>
</evidence>
<gene>
    <name evidence="2" type="ORF">rCG_24147</name>
</gene>
<proteinExistence type="predicted"/>
<evidence type="ECO:0000313" key="2">
    <source>
        <dbReference type="EMBL" id="EDL94067.1"/>
    </source>
</evidence>
<keyword evidence="1" id="KW-0472">Membrane</keyword>
<evidence type="ECO:0000313" key="3">
    <source>
        <dbReference type="Proteomes" id="UP000234681"/>
    </source>
</evidence>
<accession>A6KB09</accession>
<dbReference type="EMBL" id="CH474032">
    <property type="protein sequence ID" value="EDL94067.1"/>
    <property type="molecule type" value="Genomic_DNA"/>
</dbReference>
<sequence>MLPISWRSGIFLIHRTYRGSMSAKLFFLFHHTIYLYLTFSWLLRHWWSPSAYASTVGSRDLFALATPTARGGRLLNIRRQLSSTRFLVSSSLRPPVPLAPDLMRVWGLWGGEETQLLRASLLSMLRKCDLQPEILLQGER</sequence>
<keyword evidence="1" id="KW-1133">Transmembrane helix</keyword>
<organism evidence="2 3">
    <name type="scientific">Rattus norvegicus</name>
    <name type="common">Rat</name>
    <dbReference type="NCBI Taxonomy" id="10116"/>
    <lineage>
        <taxon>Eukaryota</taxon>
        <taxon>Metazoa</taxon>
        <taxon>Chordata</taxon>
        <taxon>Craniata</taxon>
        <taxon>Vertebrata</taxon>
        <taxon>Euteleostomi</taxon>
        <taxon>Mammalia</taxon>
        <taxon>Eutheria</taxon>
        <taxon>Euarchontoglires</taxon>
        <taxon>Glires</taxon>
        <taxon>Rodentia</taxon>
        <taxon>Myomorpha</taxon>
        <taxon>Muroidea</taxon>
        <taxon>Muridae</taxon>
        <taxon>Murinae</taxon>
        <taxon>Rattus</taxon>
    </lineage>
</organism>
<protein>
    <submittedName>
        <fullName evidence="2">RCG24147</fullName>
    </submittedName>
</protein>
<keyword evidence="1" id="KW-0812">Transmembrane</keyword>
<name>A6KB09_RAT</name>
<feature type="transmembrane region" description="Helical" evidence="1">
    <location>
        <begin position="25"/>
        <end position="47"/>
    </location>
</feature>
<dbReference type="AlphaFoldDB" id="A6KB09"/>